<dbReference type="PROSITE" id="PS50082">
    <property type="entry name" value="WD_REPEATS_2"/>
    <property type="match status" value="3"/>
</dbReference>
<accession>A0A8J2LLZ0</accession>
<evidence type="ECO:0000256" key="1">
    <source>
        <dbReference type="PROSITE-ProRule" id="PRU00221"/>
    </source>
</evidence>
<feature type="repeat" description="WD" evidence="1">
    <location>
        <begin position="291"/>
        <end position="320"/>
    </location>
</feature>
<reference evidence="3" key="1">
    <citation type="submission" date="2021-06" db="EMBL/GenBank/DDBJ databases">
        <authorList>
            <person name="Hodson N. C."/>
            <person name="Mongue J. A."/>
            <person name="Jaron S. K."/>
        </authorList>
    </citation>
    <scope>NUCLEOTIDE SEQUENCE</scope>
</reference>
<dbReference type="InterPro" id="IPR050995">
    <property type="entry name" value="WD-F-box_domain-protein"/>
</dbReference>
<feature type="region of interest" description="Disordered" evidence="2">
    <location>
        <begin position="25"/>
        <end position="84"/>
    </location>
</feature>
<dbReference type="InterPro" id="IPR001680">
    <property type="entry name" value="WD40_rpt"/>
</dbReference>
<evidence type="ECO:0000313" key="3">
    <source>
        <dbReference type="EMBL" id="CAG7825649.1"/>
    </source>
</evidence>
<evidence type="ECO:0000313" key="4">
    <source>
        <dbReference type="Proteomes" id="UP000708208"/>
    </source>
</evidence>
<gene>
    <name evidence="3" type="ORF">AFUS01_LOCUS35750</name>
</gene>
<dbReference type="OrthoDB" id="19711at2759"/>
<feature type="repeat" description="WD" evidence="1">
    <location>
        <begin position="348"/>
        <end position="367"/>
    </location>
</feature>
<dbReference type="PROSITE" id="PS50294">
    <property type="entry name" value="WD_REPEATS_REGION"/>
    <property type="match status" value="1"/>
</dbReference>
<name>A0A8J2LLZ0_9HEXA</name>
<proteinExistence type="predicted"/>
<organism evidence="3 4">
    <name type="scientific">Allacma fusca</name>
    <dbReference type="NCBI Taxonomy" id="39272"/>
    <lineage>
        <taxon>Eukaryota</taxon>
        <taxon>Metazoa</taxon>
        <taxon>Ecdysozoa</taxon>
        <taxon>Arthropoda</taxon>
        <taxon>Hexapoda</taxon>
        <taxon>Collembola</taxon>
        <taxon>Symphypleona</taxon>
        <taxon>Sminthuridae</taxon>
        <taxon>Allacma</taxon>
    </lineage>
</organism>
<feature type="compositionally biased region" description="Basic and acidic residues" evidence="2">
    <location>
        <begin position="75"/>
        <end position="84"/>
    </location>
</feature>
<keyword evidence="1" id="KW-0853">WD repeat</keyword>
<feature type="compositionally biased region" description="Basic and acidic residues" evidence="2">
    <location>
        <begin position="49"/>
        <end position="61"/>
    </location>
</feature>
<dbReference type="Pfam" id="PF00400">
    <property type="entry name" value="WD40"/>
    <property type="match status" value="3"/>
</dbReference>
<protein>
    <submittedName>
        <fullName evidence="3">Uncharacterized protein</fullName>
    </submittedName>
</protein>
<dbReference type="PANTHER" id="PTHR14604:SF4">
    <property type="entry name" value="F-BOX DOMAIN-CONTAINING PROTEIN"/>
    <property type="match status" value="1"/>
</dbReference>
<dbReference type="EMBL" id="CAJVCH010537071">
    <property type="protein sequence ID" value="CAG7825649.1"/>
    <property type="molecule type" value="Genomic_DNA"/>
</dbReference>
<dbReference type="Proteomes" id="UP000708208">
    <property type="component" value="Unassembled WGS sequence"/>
</dbReference>
<feature type="repeat" description="WD" evidence="1">
    <location>
        <begin position="375"/>
        <end position="404"/>
    </location>
</feature>
<dbReference type="PANTHER" id="PTHR14604">
    <property type="entry name" value="WD40 REPEAT PF20"/>
    <property type="match status" value="1"/>
</dbReference>
<evidence type="ECO:0000256" key="2">
    <source>
        <dbReference type="SAM" id="MobiDB-lite"/>
    </source>
</evidence>
<dbReference type="SMART" id="SM00320">
    <property type="entry name" value="WD40"/>
    <property type="match status" value="6"/>
</dbReference>
<keyword evidence="4" id="KW-1185">Reference proteome</keyword>
<sequence length="503" mass="57453">MSRRAKARSLRRQKREFLNNFTKALNLTGDDNDPVPTSKTTFRVLTDGFDNKSSRDEDSNRETFPSCGATNSDNEPGHSEKASKEPGDMITLLYYKGLQCVAEYMFSYLDAESLSAMEKVSKECKQMVMEGLLWKKMLEKACSKDSLMWLICIKDGWSSFLFKPKSSSVCYELYKDLYIRVKHNRQQLIRNWRGEHGVRVRFKVRNVASNSTSPCSHQVSCMYSSPEALVLGFSNGLIKIFETSTLKHMKTWRQREGVACLKADSNVLIAATTDHNLHVLDVNSGTLLKTLIYHSAPVTDLHFNEKWLISCSKDKTLKVWCRITTANFVPAITLVDDLRQGFNCLDFNNQYVVAGSDDSSIKVWKMECWSKFGNLHGHEDIVTCIQINDKYVVSGSLDGKVRVWYTAFGTCIRVLSYGWSVLCLRINNDYIVTGDHGLICVWDFQAVLRPDKFSSDEHVFLQQITHQTGRIRGIFMDEFKIVSCSDDNTVMFSEFLFFDGLNE</sequence>
<dbReference type="AlphaFoldDB" id="A0A8J2LLZ0"/>
<comment type="caution">
    <text evidence="3">The sequence shown here is derived from an EMBL/GenBank/DDBJ whole genome shotgun (WGS) entry which is preliminary data.</text>
</comment>